<dbReference type="PRINTS" id="PR00260">
    <property type="entry name" value="CHEMTRNSDUCR"/>
</dbReference>
<sequence>MKLPQLRIGQRLGLTFALLALIALAAAGFALYSLRAAHERFEHFVQGVNARAAVAAQLRAAVDSRAISARNLVLVKKPEDIALERRLVTQAHSDVQARLAELQNLAAADATTSEHAHALIAEIARVETDYGPVALHIVNQALAGKHDAAVLELDEKCRPLLAALTRATDEYADFSIGVAQKQVLESSQAYGVDQGMLVTAAAVAMLLALASGLLVTRSITRPLAEAVRLAEAVAAGDLRSTVTTERRDEAGQLLRALQAMNASLVRIVGEVRQTSDSIATGSTQIATGNADLSHRTEQQASSLQETAASMEQLTSTVRINADTARQATELADTASSVAAQGGVVVNEVVEAMQAITASSRQIAEIIGVIDGIAFQTNILALNAAVEAARAGEQGRGFAVVAAEVRSLAQRSSSAANEIKALIQDSVQKVEAGSRQVGVAGRTMGDIVGQVQRVSTLIGEISVASREQSQGIGQVGEAVTRLDQVTQQNAALVEQSAAAAASLNQQADRLVGIVGAFTLAAAA</sequence>
<dbReference type="GO" id="GO:0004888">
    <property type="term" value="F:transmembrane signaling receptor activity"/>
    <property type="evidence" value="ECO:0007669"/>
    <property type="project" value="InterPro"/>
</dbReference>
<name>A0A848H1P4_9BURK</name>
<dbReference type="GO" id="GO:0007165">
    <property type="term" value="P:signal transduction"/>
    <property type="evidence" value="ECO:0007669"/>
    <property type="project" value="UniProtKB-KW"/>
</dbReference>
<evidence type="ECO:0000313" key="7">
    <source>
        <dbReference type="EMBL" id="NML43429.1"/>
    </source>
</evidence>
<dbReference type="PROSITE" id="PS50885">
    <property type="entry name" value="HAMP"/>
    <property type="match status" value="1"/>
</dbReference>
<keyword evidence="2" id="KW-0488">Methylation</keyword>
<dbReference type="InterPro" id="IPR004090">
    <property type="entry name" value="Chemotax_Me-accpt_rcpt"/>
</dbReference>
<dbReference type="Gene3D" id="1.10.287.950">
    <property type="entry name" value="Methyl-accepting chemotaxis protein"/>
    <property type="match status" value="1"/>
</dbReference>
<dbReference type="GO" id="GO:0006935">
    <property type="term" value="P:chemotaxis"/>
    <property type="evidence" value="ECO:0007669"/>
    <property type="project" value="InterPro"/>
</dbReference>
<dbReference type="PANTHER" id="PTHR43531">
    <property type="entry name" value="PROTEIN ICFG"/>
    <property type="match status" value="1"/>
</dbReference>
<dbReference type="Pfam" id="PF12729">
    <property type="entry name" value="4HB_MCP_1"/>
    <property type="match status" value="1"/>
</dbReference>
<dbReference type="Pfam" id="PF00015">
    <property type="entry name" value="MCPsignal"/>
    <property type="match status" value="1"/>
</dbReference>
<evidence type="ECO:0000259" key="5">
    <source>
        <dbReference type="PROSITE" id="PS50111"/>
    </source>
</evidence>
<proteinExistence type="inferred from homology"/>
<dbReference type="SMART" id="SM00304">
    <property type="entry name" value="HAMP"/>
    <property type="match status" value="1"/>
</dbReference>
<comment type="similarity">
    <text evidence="3">Belongs to the methyl-accepting chemotaxis (MCP) protein family.</text>
</comment>
<dbReference type="FunFam" id="1.10.287.950:FF:000001">
    <property type="entry name" value="Methyl-accepting chemotaxis sensory transducer"/>
    <property type="match status" value="1"/>
</dbReference>
<evidence type="ECO:0000256" key="3">
    <source>
        <dbReference type="ARBA" id="ARBA00029447"/>
    </source>
</evidence>
<comment type="caution">
    <text evidence="7">The sequence shown here is derived from an EMBL/GenBank/DDBJ whole genome shotgun (WGS) entry which is preliminary data.</text>
</comment>
<dbReference type="Proteomes" id="UP000541185">
    <property type="component" value="Unassembled WGS sequence"/>
</dbReference>
<evidence type="ECO:0000256" key="1">
    <source>
        <dbReference type="ARBA" id="ARBA00004370"/>
    </source>
</evidence>
<feature type="domain" description="Methyl-accepting transducer" evidence="5">
    <location>
        <begin position="274"/>
        <end position="503"/>
    </location>
</feature>
<accession>A0A848H1P4</accession>
<feature type="domain" description="HAMP" evidence="6">
    <location>
        <begin position="217"/>
        <end position="269"/>
    </location>
</feature>
<reference evidence="7 8" key="1">
    <citation type="submission" date="2020-04" db="EMBL/GenBank/DDBJ databases">
        <title>Ramlibacter sp. G-1-2-2 isolated from soil.</title>
        <authorList>
            <person name="Dahal R.H."/>
        </authorList>
    </citation>
    <scope>NUCLEOTIDE SEQUENCE [LARGE SCALE GENOMIC DNA]</scope>
    <source>
        <strain evidence="7 8">G-1-2-2</strain>
    </source>
</reference>
<comment type="subcellular location">
    <subcellularLocation>
        <location evidence="1">Membrane</location>
    </subcellularLocation>
</comment>
<protein>
    <submittedName>
        <fullName evidence="7">HAMP domain-containing protein</fullName>
    </submittedName>
</protein>
<dbReference type="CDD" id="cd11386">
    <property type="entry name" value="MCP_signal"/>
    <property type="match status" value="1"/>
</dbReference>
<dbReference type="SMART" id="SM00283">
    <property type="entry name" value="MA"/>
    <property type="match status" value="1"/>
</dbReference>
<dbReference type="Pfam" id="PF00672">
    <property type="entry name" value="HAMP"/>
    <property type="match status" value="1"/>
</dbReference>
<evidence type="ECO:0000256" key="2">
    <source>
        <dbReference type="ARBA" id="ARBA00022481"/>
    </source>
</evidence>
<keyword evidence="4" id="KW-0807">Transducer</keyword>
<dbReference type="CDD" id="cd06225">
    <property type="entry name" value="HAMP"/>
    <property type="match status" value="1"/>
</dbReference>
<dbReference type="AlphaFoldDB" id="A0A848H1P4"/>
<dbReference type="SUPFAM" id="SSF58104">
    <property type="entry name" value="Methyl-accepting chemotaxis protein (MCP) signaling domain"/>
    <property type="match status" value="1"/>
</dbReference>
<evidence type="ECO:0000313" key="8">
    <source>
        <dbReference type="Proteomes" id="UP000541185"/>
    </source>
</evidence>
<organism evidence="7 8">
    <name type="scientific">Ramlibacter agri</name>
    <dbReference type="NCBI Taxonomy" id="2728837"/>
    <lineage>
        <taxon>Bacteria</taxon>
        <taxon>Pseudomonadati</taxon>
        <taxon>Pseudomonadota</taxon>
        <taxon>Betaproteobacteria</taxon>
        <taxon>Burkholderiales</taxon>
        <taxon>Comamonadaceae</taxon>
        <taxon>Ramlibacter</taxon>
    </lineage>
</organism>
<dbReference type="EMBL" id="JABBFX010000001">
    <property type="protein sequence ID" value="NML43429.1"/>
    <property type="molecule type" value="Genomic_DNA"/>
</dbReference>
<keyword evidence="8" id="KW-1185">Reference proteome</keyword>
<dbReference type="GO" id="GO:0005886">
    <property type="term" value="C:plasma membrane"/>
    <property type="evidence" value="ECO:0007669"/>
    <property type="project" value="TreeGrafter"/>
</dbReference>
<dbReference type="InterPro" id="IPR024478">
    <property type="entry name" value="HlyB_4HB_MCP"/>
</dbReference>
<dbReference type="InterPro" id="IPR003660">
    <property type="entry name" value="HAMP_dom"/>
</dbReference>
<dbReference type="PANTHER" id="PTHR43531:SF14">
    <property type="entry name" value="METHYL-ACCEPTING CHEMOTAXIS PROTEIN I-RELATED"/>
    <property type="match status" value="1"/>
</dbReference>
<evidence type="ECO:0000256" key="4">
    <source>
        <dbReference type="PROSITE-ProRule" id="PRU00284"/>
    </source>
</evidence>
<dbReference type="PROSITE" id="PS50111">
    <property type="entry name" value="CHEMOTAXIS_TRANSDUC_2"/>
    <property type="match status" value="1"/>
</dbReference>
<gene>
    <name evidence="7" type="ORF">HHL11_06670</name>
</gene>
<dbReference type="InterPro" id="IPR051310">
    <property type="entry name" value="MCP_chemotaxis"/>
</dbReference>
<dbReference type="InterPro" id="IPR004089">
    <property type="entry name" value="MCPsignal_dom"/>
</dbReference>
<dbReference type="RefSeq" id="WP_169417636.1">
    <property type="nucleotide sequence ID" value="NZ_JABBFX010000001.1"/>
</dbReference>
<evidence type="ECO:0000259" key="6">
    <source>
        <dbReference type="PROSITE" id="PS50885"/>
    </source>
</evidence>